<dbReference type="SUPFAM" id="SSF50044">
    <property type="entry name" value="SH3-domain"/>
    <property type="match status" value="1"/>
</dbReference>
<dbReference type="Gene3D" id="2.30.30.40">
    <property type="entry name" value="SH3 Domains"/>
    <property type="match status" value="1"/>
</dbReference>
<dbReference type="PRINTS" id="PR00452">
    <property type="entry name" value="SH3DOMAIN"/>
</dbReference>
<dbReference type="GO" id="GO:0043332">
    <property type="term" value="C:mating projection tip"/>
    <property type="evidence" value="ECO:0007669"/>
    <property type="project" value="TreeGrafter"/>
</dbReference>
<dbReference type="Proteomes" id="UP000029665">
    <property type="component" value="Unassembled WGS sequence"/>
</dbReference>
<dbReference type="InterPro" id="IPR036028">
    <property type="entry name" value="SH3-like_dom_sf"/>
</dbReference>
<keyword evidence="8" id="KW-1185">Reference proteome</keyword>
<accession>A0A060SIQ0</accession>
<evidence type="ECO:0000313" key="8">
    <source>
        <dbReference type="Proteomes" id="UP000029665"/>
    </source>
</evidence>
<evidence type="ECO:0000256" key="4">
    <source>
        <dbReference type="PROSITE-ProRule" id="PRU00192"/>
    </source>
</evidence>
<dbReference type="PANTHER" id="PTHR47174">
    <property type="entry name" value="BRIDGING INTEGRATOR 3"/>
    <property type="match status" value="1"/>
</dbReference>
<evidence type="ECO:0000313" key="7">
    <source>
        <dbReference type="EMBL" id="CDO74362.1"/>
    </source>
</evidence>
<evidence type="ECO:0000256" key="2">
    <source>
        <dbReference type="ARBA" id="ARBA00022443"/>
    </source>
</evidence>
<dbReference type="GO" id="GO:0031097">
    <property type="term" value="C:medial cortex"/>
    <property type="evidence" value="ECO:0007669"/>
    <property type="project" value="TreeGrafter"/>
</dbReference>
<evidence type="ECO:0000256" key="5">
    <source>
        <dbReference type="SAM" id="MobiDB-lite"/>
    </source>
</evidence>
<feature type="region of interest" description="Disordered" evidence="5">
    <location>
        <begin position="72"/>
        <end position="95"/>
    </location>
</feature>
<dbReference type="PROSITE" id="PS50002">
    <property type="entry name" value="SH3"/>
    <property type="match status" value="1"/>
</dbReference>
<dbReference type="OMA" id="EWWKGRN"/>
<dbReference type="Pfam" id="PF00018">
    <property type="entry name" value="SH3_1"/>
    <property type="match status" value="1"/>
</dbReference>
<dbReference type="GO" id="GO:0051666">
    <property type="term" value="P:actin cortical patch localization"/>
    <property type="evidence" value="ECO:0007669"/>
    <property type="project" value="InterPro"/>
</dbReference>
<keyword evidence="3" id="KW-0963">Cytoplasm</keyword>
<dbReference type="GO" id="GO:0015629">
    <property type="term" value="C:actin cytoskeleton"/>
    <property type="evidence" value="ECO:0007669"/>
    <property type="project" value="TreeGrafter"/>
</dbReference>
<dbReference type="PANTHER" id="PTHR47174:SF3">
    <property type="entry name" value="BRIDGING INTEGRATOR 3"/>
    <property type="match status" value="1"/>
</dbReference>
<dbReference type="GO" id="GO:0008289">
    <property type="term" value="F:lipid binding"/>
    <property type="evidence" value="ECO:0007669"/>
    <property type="project" value="TreeGrafter"/>
</dbReference>
<dbReference type="OrthoDB" id="5983572at2759"/>
<evidence type="ECO:0000256" key="3">
    <source>
        <dbReference type="ARBA" id="ARBA00022490"/>
    </source>
</evidence>
<feature type="domain" description="SH3" evidence="6">
    <location>
        <begin position="91"/>
        <end position="152"/>
    </location>
</feature>
<keyword evidence="2 4" id="KW-0728">SH3 domain</keyword>
<evidence type="ECO:0000256" key="1">
    <source>
        <dbReference type="ARBA" id="ARBA00004496"/>
    </source>
</evidence>
<proteinExistence type="predicted"/>
<dbReference type="STRING" id="5643.A0A060SIQ0"/>
<gene>
    <name evidence="7" type="ORF">BN946_scf184355.g10</name>
</gene>
<dbReference type="GO" id="GO:1990528">
    <property type="term" value="C:Rvs161p-Rvs167p complex"/>
    <property type="evidence" value="ECO:0007669"/>
    <property type="project" value="TreeGrafter"/>
</dbReference>
<sequence length="259" mass="27322">MPVSPPSDPQAAALFSHILTQTQQNISFFASQNYISPTEAAELITRLSQGPRATNEASPDSLVSGVNNLAVGPARSPSPARRIVPPPPPRQSTKRARALWAYNEDGREPNDLSFSAGETIEIIEETNPDWWTGKCRGKQGLFPSNYVEILDAGRSVPPPPPSMMPMPTSSYNAPPPPAPYGMPSQPEKAAIYQQSYASPPPPGPMQPAPPVQVVQVQQEAPPKKNKFGKLGSTMATSAAGGVGFGAGAAIGSGIINSIF</sequence>
<dbReference type="InterPro" id="IPR046982">
    <property type="entry name" value="BIN3/RVS161-like"/>
</dbReference>
<dbReference type="EMBL" id="CCBP010000163">
    <property type="protein sequence ID" value="CDO74362.1"/>
    <property type="molecule type" value="Genomic_DNA"/>
</dbReference>
<dbReference type="GO" id="GO:0097320">
    <property type="term" value="P:plasma membrane tubulation"/>
    <property type="evidence" value="ECO:0007669"/>
    <property type="project" value="TreeGrafter"/>
</dbReference>
<dbReference type="InterPro" id="IPR001452">
    <property type="entry name" value="SH3_domain"/>
</dbReference>
<dbReference type="GO" id="GO:0006897">
    <property type="term" value="P:endocytosis"/>
    <property type="evidence" value="ECO:0007669"/>
    <property type="project" value="InterPro"/>
</dbReference>
<name>A0A060SIQ0_PYCCI</name>
<dbReference type="SMART" id="SM00326">
    <property type="entry name" value="SH3"/>
    <property type="match status" value="1"/>
</dbReference>
<protein>
    <recommendedName>
        <fullName evidence="6">SH3 domain-containing protein</fullName>
    </recommendedName>
</protein>
<organism evidence="7 8">
    <name type="scientific">Pycnoporus cinnabarinus</name>
    <name type="common">Cinnabar-red polypore</name>
    <name type="synonym">Trametes cinnabarina</name>
    <dbReference type="NCBI Taxonomy" id="5643"/>
    <lineage>
        <taxon>Eukaryota</taxon>
        <taxon>Fungi</taxon>
        <taxon>Dikarya</taxon>
        <taxon>Basidiomycota</taxon>
        <taxon>Agaricomycotina</taxon>
        <taxon>Agaricomycetes</taxon>
        <taxon>Polyporales</taxon>
        <taxon>Polyporaceae</taxon>
        <taxon>Trametes</taxon>
    </lineage>
</organism>
<dbReference type="HOGENOM" id="CLU_064552_0_0_1"/>
<feature type="compositionally biased region" description="Low complexity" evidence="5">
    <location>
        <begin position="73"/>
        <end position="83"/>
    </location>
</feature>
<comment type="caution">
    <text evidence="7">The sequence shown here is derived from an EMBL/GenBank/DDBJ whole genome shotgun (WGS) entry which is preliminary data.</text>
</comment>
<reference evidence="7" key="1">
    <citation type="submission" date="2014-01" db="EMBL/GenBank/DDBJ databases">
        <title>The genome of the white-rot fungus Pycnoporus cinnabarinus: a basidiomycete model with a versatile arsenal for lignocellulosic biomass breakdown.</title>
        <authorList>
            <person name="Levasseur A."/>
            <person name="Lomascolo A."/>
            <person name="Ruiz-Duenas F.J."/>
            <person name="Uzan E."/>
            <person name="Piumi F."/>
            <person name="Kues U."/>
            <person name="Ram A.F.J."/>
            <person name="Murat C."/>
            <person name="Haon M."/>
            <person name="Benoit I."/>
            <person name="Arfi Y."/>
            <person name="Chevret D."/>
            <person name="Drula E."/>
            <person name="Kwon M.J."/>
            <person name="Gouret P."/>
            <person name="Lesage-Meessen L."/>
            <person name="Lombard V."/>
            <person name="Mariette J."/>
            <person name="Noirot C."/>
            <person name="Park J."/>
            <person name="Patyshakuliyeva A."/>
            <person name="Wieneger R.A.B."/>
            <person name="Wosten H.A.B."/>
            <person name="Martin F."/>
            <person name="Coutinho P.M."/>
            <person name="de Vries R."/>
            <person name="Martinez A.T."/>
            <person name="Klopp C."/>
            <person name="Pontarotti P."/>
            <person name="Henrissat B."/>
            <person name="Record E."/>
        </authorList>
    </citation>
    <scope>NUCLEOTIDE SEQUENCE [LARGE SCALE GENOMIC DNA]</scope>
    <source>
        <strain evidence="7">BRFM137</strain>
    </source>
</reference>
<comment type="subcellular location">
    <subcellularLocation>
        <location evidence="1">Cytoplasm</location>
    </subcellularLocation>
</comment>
<evidence type="ECO:0000259" key="6">
    <source>
        <dbReference type="PROSITE" id="PS50002"/>
    </source>
</evidence>
<dbReference type="FunFam" id="2.30.30.40:FF:000072">
    <property type="entry name" value="Unconventional Myosin IB"/>
    <property type="match status" value="1"/>
</dbReference>
<dbReference type="AlphaFoldDB" id="A0A060SIQ0"/>